<dbReference type="EMBL" id="MOOB01000858">
    <property type="protein sequence ID" value="OQE34146.1"/>
    <property type="molecule type" value="Genomic_DNA"/>
</dbReference>
<protein>
    <submittedName>
        <fullName evidence="1">Uncharacterized protein</fullName>
    </submittedName>
</protein>
<dbReference type="Proteomes" id="UP000191691">
    <property type="component" value="Unassembled WGS sequence"/>
</dbReference>
<reference evidence="2" key="1">
    <citation type="journal article" date="2017" name="Nat. Microbiol.">
        <title>Global analysis of biosynthetic gene clusters reveals vast potential of secondary metabolite production in Penicillium species.</title>
        <authorList>
            <person name="Nielsen J.C."/>
            <person name="Grijseels S."/>
            <person name="Prigent S."/>
            <person name="Ji B."/>
            <person name="Dainat J."/>
            <person name="Nielsen K.F."/>
            <person name="Frisvad J.C."/>
            <person name="Workman M."/>
            <person name="Nielsen J."/>
        </authorList>
    </citation>
    <scope>NUCLEOTIDE SEQUENCE [LARGE SCALE GENOMIC DNA]</scope>
    <source>
        <strain evidence="2">IBT 13039</strain>
    </source>
</reference>
<proteinExistence type="predicted"/>
<comment type="caution">
    <text evidence="1">The sequence shown here is derived from an EMBL/GenBank/DDBJ whole genome shotgun (WGS) entry which is preliminary data.</text>
</comment>
<dbReference type="GO" id="GO:0005085">
    <property type="term" value="F:guanyl-nucleotide exchange factor activity"/>
    <property type="evidence" value="ECO:0007669"/>
    <property type="project" value="InterPro"/>
</dbReference>
<dbReference type="InterPro" id="IPR036964">
    <property type="entry name" value="RASGEF_cat_dom_sf"/>
</dbReference>
<dbReference type="STRING" id="60175.A0A1V6U6P4"/>
<dbReference type="AlphaFoldDB" id="A0A1V6U6P4"/>
<accession>A0A1V6U6P4</accession>
<feature type="non-terminal residue" evidence="1">
    <location>
        <position position="103"/>
    </location>
</feature>
<keyword evidence="2" id="KW-1185">Reference proteome</keyword>
<dbReference type="GO" id="GO:0007264">
    <property type="term" value="P:small GTPase-mediated signal transduction"/>
    <property type="evidence" value="ECO:0007669"/>
    <property type="project" value="InterPro"/>
</dbReference>
<dbReference type="Gene3D" id="1.10.840.10">
    <property type="entry name" value="Ras guanine-nucleotide exchange factors catalytic domain"/>
    <property type="match status" value="1"/>
</dbReference>
<organism evidence="1 2">
    <name type="scientific">Penicillium nalgiovense</name>
    <dbReference type="NCBI Taxonomy" id="60175"/>
    <lineage>
        <taxon>Eukaryota</taxon>
        <taxon>Fungi</taxon>
        <taxon>Dikarya</taxon>
        <taxon>Ascomycota</taxon>
        <taxon>Pezizomycotina</taxon>
        <taxon>Eurotiomycetes</taxon>
        <taxon>Eurotiomycetidae</taxon>
        <taxon>Eurotiales</taxon>
        <taxon>Aspergillaceae</taxon>
        <taxon>Penicillium</taxon>
    </lineage>
</organism>
<gene>
    <name evidence="1" type="ORF">PENNAL_c0858G02933</name>
</gene>
<sequence length="103" mass="11901">ELYEARNYYSLMAMLDGLCKYIAVGSNTFRAFDASRTVTPTSLIPPKVLPLIDPRHNFASYRKRYDQHPGVPFLQPHIREFKQRGESVEQPLLRLFQAITSSQ</sequence>
<evidence type="ECO:0000313" key="1">
    <source>
        <dbReference type="EMBL" id="OQE34146.1"/>
    </source>
</evidence>
<feature type="non-terminal residue" evidence="1">
    <location>
        <position position="1"/>
    </location>
</feature>
<evidence type="ECO:0000313" key="2">
    <source>
        <dbReference type="Proteomes" id="UP000191691"/>
    </source>
</evidence>
<name>A0A1V6U6P4_PENNA</name>